<organism evidence="3 4">
    <name type="scientific">Ruficoccus amylovorans</name>
    <dbReference type="NCBI Taxonomy" id="1804625"/>
    <lineage>
        <taxon>Bacteria</taxon>
        <taxon>Pseudomonadati</taxon>
        <taxon>Verrucomicrobiota</taxon>
        <taxon>Opitutia</taxon>
        <taxon>Puniceicoccales</taxon>
        <taxon>Cerasicoccaceae</taxon>
        <taxon>Ruficoccus</taxon>
    </lineage>
</organism>
<dbReference type="PANTHER" id="PTHR35339:SF4">
    <property type="entry name" value="LINALOOL DEHYDRATASE_ISOMERASE DOMAIN-CONTAINING PROTEIN"/>
    <property type="match status" value="1"/>
</dbReference>
<dbReference type="AlphaFoldDB" id="A0A842HGL9"/>
<reference evidence="3 4" key="1">
    <citation type="submission" date="2020-07" db="EMBL/GenBank/DDBJ databases">
        <authorList>
            <person name="Feng X."/>
        </authorList>
    </citation>
    <scope>NUCLEOTIDE SEQUENCE [LARGE SCALE GENOMIC DNA]</scope>
    <source>
        <strain evidence="3 4">JCM31066</strain>
    </source>
</reference>
<dbReference type="EMBL" id="JACHVB010000042">
    <property type="protein sequence ID" value="MBC2595449.1"/>
    <property type="molecule type" value="Genomic_DNA"/>
</dbReference>
<dbReference type="PANTHER" id="PTHR35339">
    <property type="entry name" value="LINALOOL DEHYDRATASE_ISOMERASE DOMAIN-CONTAINING PROTEIN"/>
    <property type="match status" value="1"/>
</dbReference>
<protein>
    <submittedName>
        <fullName evidence="3">DUF2264 domain-containing protein</fullName>
    </submittedName>
</protein>
<evidence type="ECO:0000313" key="3">
    <source>
        <dbReference type="EMBL" id="MBC2595449.1"/>
    </source>
</evidence>
<sequence length="616" mass="69084">MPAPLETIAPRRESTGSLWLSERALRLLTPVMACIEPERARIALHGRASDHDARADRLESVARPFHLYALLGRHAPEQLPESWHASFSACLDHGTCPESSTYWGEATNFHQLVVEMGLLVLSLEISREHFWSTLEPGLRERVLDWLESARGVAMHWNNHLFFGIFILEFLRREGRAHHEDTALIEQHFRELESMHRGRGWFRDGLNDSSDFYNAYAFHYYGLSWCYFFADRDDERRKRWMDWGQAFLTSYPTLFASNGAVPGFGRSQIYRFASLAPFGPALALNCCPLDASIVRRIVQTHLDYFLEADAFTAEGWLNIGWTTPLPAIAESYSCTASCYWAAKGFSLLLLPPEHSFWRAEPADTQTAYPDATHPLPGVGLTLRRFGGDSEIINTGTAVSLMNLRYFAAKWSKLAYRASSGTVLPCPAHPWPADLALIAEAEGTRFGRHLTYATEFGENSARCVYALGEKTHRFVARVDTRISWEGAWLLVEHEIEANGPCRLIQGGFALGYAPGEAPEPFPLERGLSVRTPDGRHSLLLDVDGFDTFSLDHCAPDAGQLHTLYPLHTIPLASAQMRGEKLHLSCLIYSGPEHAVDPPESLAGQTRRRDAFASTAQNP</sequence>
<evidence type="ECO:0000259" key="2">
    <source>
        <dbReference type="Pfam" id="PF10022"/>
    </source>
</evidence>
<dbReference type="InterPro" id="IPR049349">
    <property type="entry name" value="DUF2264_N"/>
</dbReference>
<dbReference type="Pfam" id="PF10022">
    <property type="entry name" value="DUF2264"/>
    <property type="match status" value="1"/>
</dbReference>
<accession>A0A842HGL9</accession>
<feature type="domain" description="DUF2264" evidence="2">
    <location>
        <begin position="23"/>
        <end position="361"/>
    </location>
</feature>
<feature type="region of interest" description="Disordered" evidence="1">
    <location>
        <begin position="594"/>
        <end position="616"/>
    </location>
</feature>
<proteinExistence type="predicted"/>
<evidence type="ECO:0000256" key="1">
    <source>
        <dbReference type="SAM" id="MobiDB-lite"/>
    </source>
</evidence>
<dbReference type="InterPro" id="IPR016624">
    <property type="entry name" value="UCP014753"/>
</dbReference>
<dbReference type="Proteomes" id="UP000546464">
    <property type="component" value="Unassembled WGS sequence"/>
</dbReference>
<gene>
    <name evidence="3" type="ORF">H5P28_14375</name>
</gene>
<evidence type="ECO:0000313" key="4">
    <source>
        <dbReference type="Proteomes" id="UP000546464"/>
    </source>
</evidence>
<dbReference type="RefSeq" id="WP_185676405.1">
    <property type="nucleotide sequence ID" value="NZ_JACHVB010000042.1"/>
</dbReference>
<name>A0A842HGL9_9BACT</name>
<keyword evidence="4" id="KW-1185">Reference proteome</keyword>
<comment type="caution">
    <text evidence="3">The sequence shown here is derived from an EMBL/GenBank/DDBJ whole genome shotgun (WGS) entry which is preliminary data.</text>
</comment>
<dbReference type="PIRSF" id="PIRSF014753">
    <property type="entry name" value="UCP014753"/>
    <property type="match status" value="1"/>
</dbReference>